<sequence length="116" mass="13012">MPRSGKQRNNLCNNVRRGTNPVHQPSQELQATEFIRKTLVNKETDLERFRQGDVGYISELLESCRKAGKHPARYRRAGAMTDKFNQTVRISSSICLTVPNYLTVSSIGVSEASTKA</sequence>
<evidence type="ECO:0000313" key="2">
    <source>
        <dbReference type="EMBL" id="GHJ89524.1"/>
    </source>
</evidence>
<feature type="compositionally biased region" description="Polar residues" evidence="1">
    <location>
        <begin position="7"/>
        <end position="29"/>
    </location>
</feature>
<dbReference type="AlphaFoldDB" id="A0A8H3U0G6"/>
<gene>
    <name evidence="2" type="ORF">NliqN6_5926</name>
</gene>
<dbReference type="EMBL" id="BLZA01000046">
    <property type="protein sequence ID" value="GHJ89524.1"/>
    <property type="molecule type" value="Genomic_DNA"/>
</dbReference>
<name>A0A8H3U0G6_9TREE</name>
<protein>
    <submittedName>
        <fullName evidence="2">Uncharacterized protein</fullName>
    </submittedName>
</protein>
<comment type="caution">
    <text evidence="2">The sequence shown here is derived from an EMBL/GenBank/DDBJ whole genome shotgun (WGS) entry which is preliminary data.</text>
</comment>
<keyword evidence="3" id="KW-1185">Reference proteome</keyword>
<dbReference type="Proteomes" id="UP000620104">
    <property type="component" value="Unassembled WGS sequence"/>
</dbReference>
<organism evidence="2 3">
    <name type="scientific">Naganishia liquefaciens</name>
    <dbReference type="NCBI Taxonomy" id="104408"/>
    <lineage>
        <taxon>Eukaryota</taxon>
        <taxon>Fungi</taxon>
        <taxon>Dikarya</taxon>
        <taxon>Basidiomycota</taxon>
        <taxon>Agaricomycotina</taxon>
        <taxon>Tremellomycetes</taxon>
        <taxon>Filobasidiales</taxon>
        <taxon>Filobasidiaceae</taxon>
        <taxon>Naganishia</taxon>
    </lineage>
</organism>
<evidence type="ECO:0000256" key="1">
    <source>
        <dbReference type="SAM" id="MobiDB-lite"/>
    </source>
</evidence>
<feature type="region of interest" description="Disordered" evidence="1">
    <location>
        <begin position="1"/>
        <end position="29"/>
    </location>
</feature>
<proteinExistence type="predicted"/>
<reference evidence="2" key="1">
    <citation type="submission" date="2020-07" db="EMBL/GenBank/DDBJ databases">
        <title>Draft Genome Sequence of a Deep-Sea Yeast, Naganishia (Cryptococcus) liquefaciens strain N6.</title>
        <authorList>
            <person name="Han Y.W."/>
            <person name="Kajitani R."/>
            <person name="Morimoto H."/>
            <person name="Parhat M."/>
            <person name="Tsubouchi H."/>
            <person name="Bakenova O."/>
            <person name="Ogata M."/>
            <person name="Argunhan B."/>
            <person name="Aoki R."/>
            <person name="Kajiwara S."/>
            <person name="Itoh T."/>
            <person name="Iwasaki H."/>
        </authorList>
    </citation>
    <scope>NUCLEOTIDE SEQUENCE</scope>
    <source>
        <strain evidence="2">N6</strain>
    </source>
</reference>
<evidence type="ECO:0000313" key="3">
    <source>
        <dbReference type="Proteomes" id="UP000620104"/>
    </source>
</evidence>
<accession>A0A8H3U0G6</accession>